<gene>
    <name evidence="2" type="ORF">NDU88_007370</name>
</gene>
<sequence length="71" mass="8186">DVPQQHQERELPKIIAETYSSIGRDSLGARPTKPQFQGKSNKDFSKQAPEDNKKHWDKKQQTPKKERGESP</sequence>
<evidence type="ECO:0000313" key="3">
    <source>
        <dbReference type="Proteomes" id="UP001066276"/>
    </source>
</evidence>
<feature type="region of interest" description="Disordered" evidence="1">
    <location>
        <begin position="19"/>
        <end position="71"/>
    </location>
</feature>
<evidence type="ECO:0000256" key="1">
    <source>
        <dbReference type="SAM" id="MobiDB-lite"/>
    </source>
</evidence>
<feature type="compositionally biased region" description="Basic and acidic residues" evidence="1">
    <location>
        <begin position="40"/>
        <end position="71"/>
    </location>
</feature>
<feature type="non-terminal residue" evidence="2">
    <location>
        <position position="71"/>
    </location>
</feature>
<dbReference type="AlphaFoldDB" id="A0AAV7UPD7"/>
<protein>
    <submittedName>
        <fullName evidence="2">Uncharacterized protein</fullName>
    </submittedName>
</protein>
<name>A0AAV7UPD7_PLEWA</name>
<comment type="caution">
    <text evidence="2">The sequence shown here is derived from an EMBL/GenBank/DDBJ whole genome shotgun (WGS) entry which is preliminary data.</text>
</comment>
<dbReference type="Proteomes" id="UP001066276">
    <property type="component" value="Chromosome 3_1"/>
</dbReference>
<dbReference type="EMBL" id="JANPWB010000005">
    <property type="protein sequence ID" value="KAJ1190632.1"/>
    <property type="molecule type" value="Genomic_DNA"/>
</dbReference>
<reference evidence="2" key="1">
    <citation type="journal article" date="2022" name="bioRxiv">
        <title>Sequencing and chromosome-scale assembly of the giantPleurodeles waltlgenome.</title>
        <authorList>
            <person name="Brown T."/>
            <person name="Elewa A."/>
            <person name="Iarovenko S."/>
            <person name="Subramanian E."/>
            <person name="Araus A.J."/>
            <person name="Petzold A."/>
            <person name="Susuki M."/>
            <person name="Suzuki K.-i.T."/>
            <person name="Hayashi T."/>
            <person name="Toyoda A."/>
            <person name="Oliveira C."/>
            <person name="Osipova E."/>
            <person name="Leigh N.D."/>
            <person name="Simon A."/>
            <person name="Yun M.H."/>
        </authorList>
    </citation>
    <scope>NUCLEOTIDE SEQUENCE</scope>
    <source>
        <strain evidence="2">20211129_DDA</strain>
        <tissue evidence="2">Liver</tissue>
    </source>
</reference>
<keyword evidence="3" id="KW-1185">Reference proteome</keyword>
<organism evidence="2 3">
    <name type="scientific">Pleurodeles waltl</name>
    <name type="common">Iberian ribbed newt</name>
    <dbReference type="NCBI Taxonomy" id="8319"/>
    <lineage>
        <taxon>Eukaryota</taxon>
        <taxon>Metazoa</taxon>
        <taxon>Chordata</taxon>
        <taxon>Craniata</taxon>
        <taxon>Vertebrata</taxon>
        <taxon>Euteleostomi</taxon>
        <taxon>Amphibia</taxon>
        <taxon>Batrachia</taxon>
        <taxon>Caudata</taxon>
        <taxon>Salamandroidea</taxon>
        <taxon>Salamandridae</taxon>
        <taxon>Pleurodelinae</taxon>
        <taxon>Pleurodeles</taxon>
    </lineage>
</organism>
<accession>A0AAV7UPD7</accession>
<evidence type="ECO:0000313" key="2">
    <source>
        <dbReference type="EMBL" id="KAJ1190632.1"/>
    </source>
</evidence>
<feature type="non-terminal residue" evidence="2">
    <location>
        <position position="1"/>
    </location>
</feature>
<proteinExistence type="predicted"/>